<dbReference type="EMBL" id="CACRXK020001853">
    <property type="protein sequence ID" value="CAB3991457.1"/>
    <property type="molecule type" value="Genomic_DNA"/>
</dbReference>
<evidence type="ECO:0000313" key="1">
    <source>
        <dbReference type="EMBL" id="CAB3991457.1"/>
    </source>
</evidence>
<organism evidence="1 2">
    <name type="scientific">Paramuricea clavata</name>
    <name type="common">Red gorgonian</name>
    <name type="synonym">Violescent sea-whip</name>
    <dbReference type="NCBI Taxonomy" id="317549"/>
    <lineage>
        <taxon>Eukaryota</taxon>
        <taxon>Metazoa</taxon>
        <taxon>Cnidaria</taxon>
        <taxon>Anthozoa</taxon>
        <taxon>Octocorallia</taxon>
        <taxon>Malacalcyonacea</taxon>
        <taxon>Plexauridae</taxon>
        <taxon>Paramuricea</taxon>
    </lineage>
</organism>
<name>A0A6S7H3K6_PARCT</name>
<protein>
    <submittedName>
        <fullName evidence="1">Uncharacterized protein</fullName>
    </submittedName>
</protein>
<evidence type="ECO:0000313" key="2">
    <source>
        <dbReference type="Proteomes" id="UP001152795"/>
    </source>
</evidence>
<gene>
    <name evidence="1" type="ORF">PACLA_8A009998</name>
</gene>
<dbReference type="Proteomes" id="UP001152795">
    <property type="component" value="Unassembled WGS sequence"/>
</dbReference>
<accession>A0A6S7H3K6</accession>
<keyword evidence="2" id="KW-1185">Reference proteome</keyword>
<reference evidence="1" key="1">
    <citation type="submission" date="2020-04" db="EMBL/GenBank/DDBJ databases">
        <authorList>
            <person name="Alioto T."/>
            <person name="Alioto T."/>
            <person name="Gomez Garrido J."/>
        </authorList>
    </citation>
    <scope>NUCLEOTIDE SEQUENCE</scope>
    <source>
        <strain evidence="1">A484AB</strain>
    </source>
</reference>
<dbReference type="AlphaFoldDB" id="A0A6S7H3K6"/>
<proteinExistence type="predicted"/>
<sequence length="124" mass="13755">MKSHKRLLTEEYAIKFPPGPAKKYPSGASISKPNRQKMQEEADYKLAMKIQRDNTEESPAPEVEVIEVKGSPSIKPDFSEEDEAVAVSSERQNVPTSHSDENSDENLDDIQFQADAAAALLHLS</sequence>
<comment type="caution">
    <text evidence="1">The sequence shown here is derived from an EMBL/GenBank/DDBJ whole genome shotgun (WGS) entry which is preliminary data.</text>
</comment>